<dbReference type="Proteomes" id="UP001218788">
    <property type="component" value="Unassembled WGS sequence"/>
</dbReference>
<dbReference type="NCBIfam" id="TIGR02444">
    <property type="entry name" value="TIGR02444 family protein"/>
    <property type="match status" value="1"/>
</dbReference>
<dbReference type="RefSeq" id="WP_273637691.1">
    <property type="nucleotide sequence ID" value="NZ_JAQQXP010000001.1"/>
</dbReference>
<name>A0ABT5KYP4_9ALTE</name>
<protein>
    <submittedName>
        <fullName evidence="1">TIGR02444 family protein</fullName>
    </submittedName>
</protein>
<accession>A0ABT5KYP4</accession>
<dbReference type="Pfam" id="PF09523">
    <property type="entry name" value="DUF2390"/>
    <property type="match status" value="1"/>
</dbReference>
<comment type="caution">
    <text evidence="1">The sequence shown here is derived from an EMBL/GenBank/DDBJ whole genome shotgun (WGS) entry which is preliminary data.</text>
</comment>
<evidence type="ECO:0000313" key="2">
    <source>
        <dbReference type="Proteomes" id="UP001218788"/>
    </source>
</evidence>
<keyword evidence="2" id="KW-1185">Reference proteome</keyword>
<organism evidence="1 2">
    <name type="scientific">Alteromonas gilva</name>
    <dbReference type="NCBI Taxonomy" id="2987522"/>
    <lineage>
        <taxon>Bacteria</taxon>
        <taxon>Pseudomonadati</taxon>
        <taxon>Pseudomonadota</taxon>
        <taxon>Gammaproteobacteria</taxon>
        <taxon>Alteromonadales</taxon>
        <taxon>Alteromonadaceae</taxon>
        <taxon>Alteromonas/Salinimonas group</taxon>
        <taxon>Alteromonas</taxon>
    </lineage>
</organism>
<gene>
    <name evidence="1" type="ORF">OIK42_01000</name>
</gene>
<reference evidence="1 2" key="1">
    <citation type="submission" date="2022-10" db="EMBL/GenBank/DDBJ databases">
        <title>Alteromonas sp. chi3 Genome sequencing.</title>
        <authorList>
            <person name="Park S."/>
        </authorList>
    </citation>
    <scope>NUCLEOTIDE SEQUENCE [LARGE SCALE GENOMIC DNA]</scope>
    <source>
        <strain evidence="2">chi3</strain>
    </source>
</reference>
<sequence length="152" mass="17308">MTQLTKDTFWQHSVAVYTKEGVAKACLTLQDQYQVNVNLLLLLHWCITHQYQVDDALLTRLRQAVAQTDPVIQAHRQQRRNAKGTEHYETLKAMELELEAQQQAALVAVLNQSQPIDKAGDSSDNHSIQVGKWLNLPDSHQIRQLISKVINT</sequence>
<proteinExistence type="predicted"/>
<dbReference type="EMBL" id="JAQQXP010000001">
    <property type="protein sequence ID" value="MDC8829326.1"/>
    <property type="molecule type" value="Genomic_DNA"/>
</dbReference>
<dbReference type="InterPro" id="IPR012659">
    <property type="entry name" value="CHP02444"/>
</dbReference>
<evidence type="ECO:0000313" key="1">
    <source>
        <dbReference type="EMBL" id="MDC8829326.1"/>
    </source>
</evidence>